<accession>A0A445LD82</accession>
<feature type="coiled-coil region" evidence="1">
    <location>
        <begin position="137"/>
        <end position="178"/>
    </location>
</feature>
<dbReference type="PANTHER" id="PTHR33476:SF4">
    <property type="entry name" value="POLAR LOCALIZATION DURING ASYMMETRIC DIVISION AND PROTEIN"/>
    <property type="match status" value="1"/>
</dbReference>
<organism evidence="2 3">
    <name type="scientific">Glycine soja</name>
    <name type="common">Wild soybean</name>
    <dbReference type="NCBI Taxonomy" id="3848"/>
    <lineage>
        <taxon>Eukaryota</taxon>
        <taxon>Viridiplantae</taxon>
        <taxon>Streptophyta</taxon>
        <taxon>Embryophyta</taxon>
        <taxon>Tracheophyta</taxon>
        <taxon>Spermatophyta</taxon>
        <taxon>Magnoliopsida</taxon>
        <taxon>eudicotyledons</taxon>
        <taxon>Gunneridae</taxon>
        <taxon>Pentapetalae</taxon>
        <taxon>rosids</taxon>
        <taxon>fabids</taxon>
        <taxon>Fabales</taxon>
        <taxon>Fabaceae</taxon>
        <taxon>Papilionoideae</taxon>
        <taxon>50 kb inversion clade</taxon>
        <taxon>NPAAA clade</taxon>
        <taxon>indigoferoid/millettioid clade</taxon>
        <taxon>Phaseoleae</taxon>
        <taxon>Glycine</taxon>
        <taxon>Glycine subgen. Soja</taxon>
    </lineage>
</organism>
<keyword evidence="1" id="KW-0175">Coiled coil</keyword>
<dbReference type="Proteomes" id="UP000289340">
    <property type="component" value="Chromosome 3"/>
</dbReference>
<evidence type="ECO:0000313" key="3">
    <source>
        <dbReference type="Proteomes" id="UP000289340"/>
    </source>
</evidence>
<keyword evidence="3" id="KW-1185">Reference proteome</keyword>
<dbReference type="InterPro" id="IPR040348">
    <property type="entry name" value="POLAR-like"/>
</dbReference>
<protein>
    <submittedName>
        <fullName evidence="2">Uncharacterized protein</fullName>
    </submittedName>
</protein>
<comment type="caution">
    <text evidence="2">The sequence shown here is derived from an EMBL/GenBank/DDBJ whole genome shotgun (WGS) entry which is preliminary data.</text>
</comment>
<dbReference type="EMBL" id="QZWG01000003">
    <property type="protein sequence ID" value="RZC21251.1"/>
    <property type="molecule type" value="Genomic_DNA"/>
</dbReference>
<gene>
    <name evidence="2" type="ORF">D0Y65_007494</name>
</gene>
<proteinExistence type="predicted"/>
<dbReference type="AlphaFoldDB" id="A0A445LD82"/>
<evidence type="ECO:0000256" key="1">
    <source>
        <dbReference type="SAM" id="Coils"/>
    </source>
</evidence>
<dbReference type="PANTHER" id="PTHR33476">
    <property type="entry name" value="EMB|CAB62613.1"/>
    <property type="match status" value="1"/>
</dbReference>
<dbReference type="GO" id="GO:0008356">
    <property type="term" value="P:asymmetric cell division"/>
    <property type="evidence" value="ECO:0007669"/>
    <property type="project" value="InterPro"/>
</dbReference>
<evidence type="ECO:0000313" key="2">
    <source>
        <dbReference type="EMBL" id="RZC21251.1"/>
    </source>
</evidence>
<sequence>MFEFPNNNTMDKMAKTVEELKSELIIRKSSRAHQVLDYVGNIGMECCKMSGREDEIMLKQTKSELRDNNVKFWNLPVNDNGECETSALTEDSDPLVLEMDQLEAELEFDQLQKLLGHPVDTNFHEEIRPKLDEMNFMKQQKNQIAELESELNVAQSKLQEKEAELQALKNCITLLSELPLSTVSGKIMKLRLTREPAIGTVTLWTLSHCYQLVM</sequence>
<reference evidence="2 3" key="1">
    <citation type="submission" date="2018-09" db="EMBL/GenBank/DDBJ databases">
        <title>A high-quality reference genome of wild soybean provides a powerful tool to mine soybean genomes.</title>
        <authorList>
            <person name="Xie M."/>
            <person name="Chung C.Y.L."/>
            <person name="Li M.-W."/>
            <person name="Wong F.-L."/>
            <person name="Chan T.-F."/>
            <person name="Lam H.-M."/>
        </authorList>
    </citation>
    <scope>NUCLEOTIDE SEQUENCE [LARGE SCALE GENOMIC DNA]</scope>
    <source>
        <strain evidence="3">cv. W05</strain>
        <tissue evidence="2">Hypocotyl of etiolated seedlings</tissue>
    </source>
</reference>
<name>A0A445LD82_GLYSO</name>